<dbReference type="Proteomes" id="UP000822688">
    <property type="component" value="Chromosome 7"/>
</dbReference>
<accession>A0A8T0H9T2</accession>
<gene>
    <name evidence="2" type="ORF">KC19_7G110300</name>
</gene>
<comment type="caution">
    <text evidence="2">The sequence shown here is derived from an EMBL/GenBank/DDBJ whole genome shotgun (WGS) entry which is preliminary data.</text>
</comment>
<reference evidence="2" key="1">
    <citation type="submission" date="2020-06" db="EMBL/GenBank/DDBJ databases">
        <title>WGS assembly of Ceratodon purpureus strain R40.</title>
        <authorList>
            <person name="Carey S.B."/>
            <person name="Jenkins J."/>
            <person name="Shu S."/>
            <person name="Lovell J.T."/>
            <person name="Sreedasyam A."/>
            <person name="Maumus F."/>
            <person name="Tiley G.P."/>
            <person name="Fernandez-Pozo N."/>
            <person name="Barry K."/>
            <person name="Chen C."/>
            <person name="Wang M."/>
            <person name="Lipzen A."/>
            <person name="Daum C."/>
            <person name="Saski C.A."/>
            <person name="Payton A.C."/>
            <person name="Mcbreen J.C."/>
            <person name="Conrad R.E."/>
            <person name="Kollar L.M."/>
            <person name="Olsson S."/>
            <person name="Huttunen S."/>
            <person name="Landis J.B."/>
            <person name="Wickett N.J."/>
            <person name="Johnson M.G."/>
            <person name="Rensing S.A."/>
            <person name="Grimwood J."/>
            <person name="Schmutz J."/>
            <person name="Mcdaniel S.F."/>
        </authorList>
    </citation>
    <scope>NUCLEOTIDE SEQUENCE</scope>
    <source>
        <strain evidence="2">R40</strain>
    </source>
</reference>
<dbReference type="PROSITE" id="PS50181">
    <property type="entry name" value="FBOX"/>
    <property type="match status" value="1"/>
</dbReference>
<sequence>MWLSLILDIPKSTIKCFGKMTTSESSNPTGDCEVADLQQQSWTSFPVDIRNSILAKLDYLDLFRAKTQSKVFKDLIDSKDFHGWRGKVREGLLTALYFFFTEDKVLQCGGFDLSSKKWRLLPPLTFLPITWKPDQDLFIENFLVCAKGGLACINFSESTDKERLIVFNPLSREYRELPGMTYRRNPVLMHMLVNSASQSYQVIVAGSTKSGDEDLSKITEVYDSLTGKWKRMGDVPGSGFSLNDYQSGVFQEGKIFCIGYVDDRQTYRGILGYDVEEGRWSRKWTHPLTFSSNYSILQLLECNGEVYLFSEQSKDRHCTEHWVDRLEWTGDGDGKKTCELINVIKKEVETVDGWSLEIFGPEYTCVPYSDSQLYVFKAYDYTGVVYDIRDQGQSVVALPREYIANRERMFNSLHPILFTIEPSFSTKV</sequence>
<dbReference type="PANTHER" id="PTHR31672:SF2">
    <property type="entry name" value="F-BOX DOMAIN-CONTAINING PROTEIN"/>
    <property type="match status" value="1"/>
</dbReference>
<dbReference type="Pfam" id="PF00646">
    <property type="entry name" value="F-box"/>
    <property type="match status" value="1"/>
</dbReference>
<dbReference type="InterPro" id="IPR050796">
    <property type="entry name" value="SCF_F-box_component"/>
</dbReference>
<keyword evidence="3" id="KW-1185">Reference proteome</keyword>
<dbReference type="InterPro" id="IPR006527">
    <property type="entry name" value="F-box-assoc_dom_typ1"/>
</dbReference>
<dbReference type="InterPro" id="IPR015915">
    <property type="entry name" value="Kelch-typ_b-propeller"/>
</dbReference>
<evidence type="ECO:0000313" key="2">
    <source>
        <dbReference type="EMBL" id="KAG0567104.1"/>
    </source>
</evidence>
<dbReference type="InterPro" id="IPR001810">
    <property type="entry name" value="F-box_dom"/>
</dbReference>
<dbReference type="Gene3D" id="2.120.10.80">
    <property type="entry name" value="Kelch-type beta propeller"/>
    <property type="match status" value="1"/>
</dbReference>
<dbReference type="Pfam" id="PF07734">
    <property type="entry name" value="FBA_1"/>
    <property type="match status" value="1"/>
</dbReference>
<feature type="domain" description="F-box" evidence="1">
    <location>
        <begin position="39"/>
        <end position="87"/>
    </location>
</feature>
<dbReference type="PANTHER" id="PTHR31672">
    <property type="entry name" value="BNACNNG10540D PROTEIN"/>
    <property type="match status" value="1"/>
</dbReference>
<organism evidence="2 3">
    <name type="scientific">Ceratodon purpureus</name>
    <name type="common">Fire moss</name>
    <name type="synonym">Dicranum purpureum</name>
    <dbReference type="NCBI Taxonomy" id="3225"/>
    <lineage>
        <taxon>Eukaryota</taxon>
        <taxon>Viridiplantae</taxon>
        <taxon>Streptophyta</taxon>
        <taxon>Embryophyta</taxon>
        <taxon>Bryophyta</taxon>
        <taxon>Bryophytina</taxon>
        <taxon>Bryopsida</taxon>
        <taxon>Dicranidae</taxon>
        <taxon>Pseudoditrichales</taxon>
        <taxon>Ditrichaceae</taxon>
        <taxon>Ceratodon</taxon>
    </lineage>
</organism>
<name>A0A8T0H9T2_CERPU</name>
<proteinExistence type="predicted"/>
<evidence type="ECO:0000259" key="1">
    <source>
        <dbReference type="PROSITE" id="PS50181"/>
    </source>
</evidence>
<dbReference type="SUPFAM" id="SSF117281">
    <property type="entry name" value="Kelch motif"/>
    <property type="match status" value="1"/>
</dbReference>
<protein>
    <recommendedName>
        <fullName evidence="1">F-box domain-containing protein</fullName>
    </recommendedName>
</protein>
<dbReference type="AlphaFoldDB" id="A0A8T0H9T2"/>
<dbReference type="EMBL" id="CM026428">
    <property type="protein sequence ID" value="KAG0567104.1"/>
    <property type="molecule type" value="Genomic_DNA"/>
</dbReference>
<evidence type="ECO:0000313" key="3">
    <source>
        <dbReference type="Proteomes" id="UP000822688"/>
    </source>
</evidence>